<sequence length="453" mass="51711">MHINNHQCPHLLVIDDEEGMRLSLKQLLEANQFIVSTASSAKDGLQVLQRSKIDLIICDIVMPDMSGLLFLSKIGQTIPVIMMTAFASIETTRKAFKSGACDYLVKPFDVDELLVVITQNLQSFPTQPVSDKPERYLKSSNRSYRKILELAEKFSVTDMPILITGESGTGKEVIATYIYETSRRADRPFVRINCAAIPETLLESELFGYEKGAFTGAANKKIGKFDEADGGTLFLDEIGDMPLQLQAKMLRVLQDFAFYRLGGQQTISVDTRIIAASNQNLDELIAQKRFREDLYHRLNGVHLRIPALRERPEDFDDFVRNFVTHYARKYQKPVTLIAEKTMQMLRGYSWPGNIRELMNCIERAIVVCEEQELLPEHLPDRIKTTEKEGGPEMTRPESQPLYDDHRAAFLRKVILEALAKTNGNRYEAARLLNISRKTLYNRMKELDITYAFK</sequence>
<dbReference type="InterPro" id="IPR025943">
    <property type="entry name" value="Sigma_54_int_dom_ATP-bd_2"/>
</dbReference>
<feature type="modified residue" description="4-aspartylphosphate" evidence="6">
    <location>
        <position position="59"/>
    </location>
</feature>
<dbReference type="Pfam" id="PF00158">
    <property type="entry name" value="Sigma54_activat"/>
    <property type="match status" value="1"/>
</dbReference>
<keyword evidence="5" id="KW-0804">Transcription</keyword>
<keyword evidence="4" id="KW-0238">DNA-binding</keyword>
<evidence type="ECO:0000256" key="3">
    <source>
        <dbReference type="ARBA" id="ARBA00023015"/>
    </source>
</evidence>
<dbReference type="Pfam" id="PF00072">
    <property type="entry name" value="Response_reg"/>
    <property type="match status" value="1"/>
</dbReference>
<accession>A0A081BSR6</accession>
<dbReference type="InterPro" id="IPR027417">
    <property type="entry name" value="P-loop_NTPase"/>
</dbReference>
<reference evidence="9" key="1">
    <citation type="journal article" date="2015" name="PeerJ">
        <title>First genomic representation of candidate bacterial phylum KSB3 points to enhanced environmental sensing as a trigger of wastewater bulking.</title>
        <authorList>
            <person name="Sekiguchi Y."/>
            <person name="Ohashi A."/>
            <person name="Parks D.H."/>
            <person name="Yamauchi T."/>
            <person name="Tyson G.W."/>
            <person name="Hugenholtz P."/>
        </authorList>
    </citation>
    <scope>NUCLEOTIDE SEQUENCE [LARGE SCALE GENOMIC DNA]</scope>
</reference>
<keyword evidence="10" id="KW-1185">Reference proteome</keyword>
<keyword evidence="2" id="KW-0067">ATP-binding</keyword>
<evidence type="ECO:0000256" key="1">
    <source>
        <dbReference type="ARBA" id="ARBA00022741"/>
    </source>
</evidence>
<dbReference type="CDD" id="cd00156">
    <property type="entry name" value="REC"/>
    <property type="match status" value="1"/>
</dbReference>
<dbReference type="Pfam" id="PF02954">
    <property type="entry name" value="HTH_8"/>
    <property type="match status" value="1"/>
</dbReference>
<evidence type="ECO:0000313" key="10">
    <source>
        <dbReference type="Proteomes" id="UP000030700"/>
    </source>
</evidence>
<dbReference type="Gene3D" id="1.10.8.60">
    <property type="match status" value="1"/>
</dbReference>
<dbReference type="InterPro" id="IPR011006">
    <property type="entry name" value="CheY-like_superfamily"/>
</dbReference>
<dbReference type="GO" id="GO:0000160">
    <property type="term" value="P:phosphorelay signal transduction system"/>
    <property type="evidence" value="ECO:0007669"/>
    <property type="project" value="InterPro"/>
</dbReference>
<evidence type="ECO:0000256" key="4">
    <source>
        <dbReference type="ARBA" id="ARBA00023125"/>
    </source>
</evidence>
<gene>
    <name evidence="9" type="ORF">U14_05732</name>
</gene>
<dbReference type="Pfam" id="PF25601">
    <property type="entry name" value="AAA_lid_14"/>
    <property type="match status" value="1"/>
</dbReference>
<dbReference type="SUPFAM" id="SSF52540">
    <property type="entry name" value="P-loop containing nucleoside triphosphate hydrolases"/>
    <property type="match status" value="1"/>
</dbReference>
<feature type="domain" description="Response regulatory" evidence="8">
    <location>
        <begin position="10"/>
        <end position="121"/>
    </location>
</feature>
<dbReference type="InterPro" id="IPR009057">
    <property type="entry name" value="Homeodomain-like_sf"/>
</dbReference>
<dbReference type="GO" id="GO:0006355">
    <property type="term" value="P:regulation of DNA-templated transcription"/>
    <property type="evidence" value="ECO:0007669"/>
    <property type="project" value="InterPro"/>
</dbReference>
<evidence type="ECO:0000256" key="5">
    <source>
        <dbReference type="ARBA" id="ARBA00023163"/>
    </source>
</evidence>
<dbReference type="SMART" id="SM00448">
    <property type="entry name" value="REC"/>
    <property type="match status" value="1"/>
</dbReference>
<dbReference type="GO" id="GO:0005524">
    <property type="term" value="F:ATP binding"/>
    <property type="evidence" value="ECO:0007669"/>
    <property type="project" value="UniProtKB-KW"/>
</dbReference>
<dbReference type="Gene3D" id="3.40.50.2300">
    <property type="match status" value="1"/>
</dbReference>
<dbReference type="HOGENOM" id="CLU_000445_0_6_0"/>
<dbReference type="Gene3D" id="1.10.10.60">
    <property type="entry name" value="Homeodomain-like"/>
    <property type="match status" value="1"/>
</dbReference>
<dbReference type="PRINTS" id="PR01590">
    <property type="entry name" value="HTHFIS"/>
</dbReference>
<dbReference type="InterPro" id="IPR002197">
    <property type="entry name" value="HTH_Fis"/>
</dbReference>
<dbReference type="InterPro" id="IPR003593">
    <property type="entry name" value="AAA+_ATPase"/>
</dbReference>
<dbReference type="InterPro" id="IPR002078">
    <property type="entry name" value="Sigma_54_int"/>
</dbReference>
<dbReference type="InterPro" id="IPR001789">
    <property type="entry name" value="Sig_transdc_resp-reg_receiver"/>
</dbReference>
<dbReference type="InterPro" id="IPR025662">
    <property type="entry name" value="Sigma_54_int_dom_ATP-bd_1"/>
</dbReference>
<dbReference type="PROSITE" id="PS50110">
    <property type="entry name" value="RESPONSE_REGULATORY"/>
    <property type="match status" value="1"/>
</dbReference>
<dbReference type="CDD" id="cd00009">
    <property type="entry name" value="AAA"/>
    <property type="match status" value="1"/>
</dbReference>
<evidence type="ECO:0000259" key="8">
    <source>
        <dbReference type="PROSITE" id="PS50110"/>
    </source>
</evidence>
<evidence type="ECO:0000313" key="9">
    <source>
        <dbReference type="EMBL" id="GAK54447.1"/>
    </source>
</evidence>
<proteinExistence type="predicted"/>
<dbReference type="SMART" id="SM00382">
    <property type="entry name" value="AAA"/>
    <property type="match status" value="1"/>
</dbReference>
<dbReference type="Gene3D" id="3.40.50.300">
    <property type="entry name" value="P-loop containing nucleotide triphosphate hydrolases"/>
    <property type="match status" value="1"/>
</dbReference>
<dbReference type="FunFam" id="3.40.50.300:FF:000006">
    <property type="entry name" value="DNA-binding transcriptional regulator NtrC"/>
    <property type="match status" value="1"/>
</dbReference>
<evidence type="ECO:0000259" key="7">
    <source>
        <dbReference type="PROSITE" id="PS50045"/>
    </source>
</evidence>
<keyword evidence="3" id="KW-0805">Transcription regulation</keyword>
<organism evidence="9">
    <name type="scientific">Candidatus Moduliflexus flocculans</name>
    <dbReference type="NCBI Taxonomy" id="1499966"/>
    <lineage>
        <taxon>Bacteria</taxon>
        <taxon>Candidatus Moduliflexota</taxon>
        <taxon>Candidatus Moduliflexia</taxon>
        <taxon>Candidatus Moduliflexales</taxon>
        <taxon>Candidatus Moduliflexaceae</taxon>
    </lineage>
</organism>
<dbReference type="PROSITE" id="PS00676">
    <property type="entry name" value="SIGMA54_INTERACT_2"/>
    <property type="match status" value="1"/>
</dbReference>
<dbReference type="STRING" id="1499966.U14_05732"/>
<evidence type="ECO:0000256" key="2">
    <source>
        <dbReference type="ARBA" id="ARBA00022840"/>
    </source>
</evidence>
<dbReference type="AlphaFoldDB" id="A0A081BSR6"/>
<dbReference type="EMBL" id="DF820461">
    <property type="protein sequence ID" value="GAK54447.1"/>
    <property type="molecule type" value="Genomic_DNA"/>
</dbReference>
<dbReference type="PROSITE" id="PS50045">
    <property type="entry name" value="SIGMA54_INTERACT_4"/>
    <property type="match status" value="1"/>
</dbReference>
<evidence type="ECO:0000256" key="6">
    <source>
        <dbReference type="PROSITE-ProRule" id="PRU00169"/>
    </source>
</evidence>
<keyword evidence="6" id="KW-0597">Phosphoprotein</keyword>
<dbReference type="SUPFAM" id="SSF46689">
    <property type="entry name" value="Homeodomain-like"/>
    <property type="match status" value="1"/>
</dbReference>
<dbReference type="PANTHER" id="PTHR32071">
    <property type="entry name" value="TRANSCRIPTIONAL REGULATORY PROTEIN"/>
    <property type="match status" value="1"/>
</dbReference>
<feature type="domain" description="Sigma-54 factor interaction" evidence="7">
    <location>
        <begin position="137"/>
        <end position="366"/>
    </location>
</feature>
<dbReference type="SUPFAM" id="SSF52172">
    <property type="entry name" value="CheY-like"/>
    <property type="match status" value="1"/>
</dbReference>
<keyword evidence="1" id="KW-0547">Nucleotide-binding</keyword>
<dbReference type="PROSITE" id="PS00675">
    <property type="entry name" value="SIGMA54_INTERACT_1"/>
    <property type="match status" value="1"/>
</dbReference>
<dbReference type="InterPro" id="IPR058031">
    <property type="entry name" value="AAA_lid_NorR"/>
</dbReference>
<name>A0A081BSR6_9BACT</name>
<dbReference type="PROSITE" id="PS00688">
    <property type="entry name" value="SIGMA54_INTERACT_3"/>
    <property type="match status" value="1"/>
</dbReference>
<dbReference type="Proteomes" id="UP000030700">
    <property type="component" value="Unassembled WGS sequence"/>
</dbReference>
<dbReference type="InterPro" id="IPR025944">
    <property type="entry name" value="Sigma_54_int_dom_CS"/>
</dbReference>
<dbReference type="GO" id="GO:0043565">
    <property type="term" value="F:sequence-specific DNA binding"/>
    <property type="evidence" value="ECO:0007669"/>
    <property type="project" value="InterPro"/>
</dbReference>
<protein>
    <submittedName>
        <fullName evidence="9">Two component, sigma54 specific, transcriptional regulator, Fis family</fullName>
    </submittedName>
</protein>